<dbReference type="GO" id="GO:0032259">
    <property type="term" value="P:methylation"/>
    <property type="evidence" value="ECO:0007669"/>
    <property type="project" value="UniProtKB-KW"/>
</dbReference>
<evidence type="ECO:0000313" key="5">
    <source>
        <dbReference type="Proteomes" id="UP001589693"/>
    </source>
</evidence>
<gene>
    <name evidence="4" type="ORF">ACFFQA_20740</name>
</gene>
<keyword evidence="5" id="KW-1185">Reference proteome</keyword>
<dbReference type="EMBL" id="JBHLZU010000018">
    <property type="protein sequence ID" value="MFB9906368.1"/>
    <property type="molecule type" value="Genomic_DNA"/>
</dbReference>
<feature type="domain" description="HIT" evidence="3">
    <location>
        <begin position="16"/>
        <end position="125"/>
    </location>
</feature>
<dbReference type="Proteomes" id="UP001589693">
    <property type="component" value="Unassembled WGS sequence"/>
</dbReference>
<dbReference type="EC" id="2.1.1.-" evidence="4"/>
<dbReference type="RefSeq" id="WP_377854565.1">
    <property type="nucleotide sequence ID" value="NZ_JBHLZU010000018.1"/>
</dbReference>
<evidence type="ECO:0000259" key="3">
    <source>
        <dbReference type="PROSITE" id="PS51084"/>
    </source>
</evidence>
<keyword evidence="4" id="KW-0808">Transferase</keyword>
<proteinExistence type="predicted"/>
<dbReference type="Gene3D" id="3.30.428.10">
    <property type="entry name" value="HIT-like"/>
    <property type="match status" value="1"/>
</dbReference>
<evidence type="ECO:0000256" key="2">
    <source>
        <dbReference type="SAM" id="MobiDB-lite"/>
    </source>
</evidence>
<dbReference type="GO" id="GO:0008168">
    <property type="term" value="F:methyltransferase activity"/>
    <property type="evidence" value="ECO:0007669"/>
    <property type="project" value="UniProtKB-KW"/>
</dbReference>
<organism evidence="4 5">
    <name type="scientific">Allokutzneria oryzae</name>
    <dbReference type="NCBI Taxonomy" id="1378989"/>
    <lineage>
        <taxon>Bacteria</taxon>
        <taxon>Bacillati</taxon>
        <taxon>Actinomycetota</taxon>
        <taxon>Actinomycetes</taxon>
        <taxon>Pseudonocardiales</taxon>
        <taxon>Pseudonocardiaceae</taxon>
        <taxon>Allokutzneria</taxon>
    </lineage>
</organism>
<keyword evidence="4" id="KW-0489">Methyltransferase</keyword>
<protein>
    <submittedName>
        <fullName evidence="4">HIT family protein</fullName>
        <ecNumber evidence="4">2.1.1.-</ecNumber>
    </submittedName>
</protein>
<feature type="short sequence motif" description="Histidine triad motif" evidence="1">
    <location>
        <begin position="110"/>
        <end position="114"/>
    </location>
</feature>
<feature type="region of interest" description="Disordered" evidence="2">
    <location>
        <begin position="154"/>
        <end position="179"/>
    </location>
</feature>
<evidence type="ECO:0000313" key="4">
    <source>
        <dbReference type="EMBL" id="MFB9906368.1"/>
    </source>
</evidence>
<dbReference type="PANTHER" id="PTHR46648:SF1">
    <property type="entry name" value="ADENOSINE 5'-MONOPHOSPHORAMIDASE HNT1"/>
    <property type="match status" value="1"/>
</dbReference>
<dbReference type="PANTHER" id="PTHR46648">
    <property type="entry name" value="HIT FAMILY PROTEIN 1"/>
    <property type="match status" value="1"/>
</dbReference>
<sequence>MTHAPEGYDCPMCRLVRGVGTRMSPPEAVFYRDDHTVALVSGKWWKASPGHVLVVPTAHVENIYDLPDEVAGPLMRTVRRTAVLLTRADGCDGTSIRQHNEPAGNQDVWHLHVHVFPRWTDDNLYERSAETHYPDHAEQLDRAHLLRRFSRELARPHRSPGGHEGPSSVGRHGRHDGQR</sequence>
<dbReference type="Pfam" id="PF01230">
    <property type="entry name" value="HIT"/>
    <property type="match status" value="1"/>
</dbReference>
<dbReference type="InterPro" id="IPR011146">
    <property type="entry name" value="HIT-like"/>
</dbReference>
<name>A0ABV5ZZM8_9PSEU</name>
<evidence type="ECO:0000256" key="1">
    <source>
        <dbReference type="PROSITE-ProRule" id="PRU00464"/>
    </source>
</evidence>
<dbReference type="InterPro" id="IPR001310">
    <property type="entry name" value="Histidine_triad_HIT"/>
</dbReference>
<comment type="caution">
    <text evidence="4">The sequence shown here is derived from an EMBL/GenBank/DDBJ whole genome shotgun (WGS) entry which is preliminary data.</text>
</comment>
<dbReference type="SUPFAM" id="SSF54197">
    <property type="entry name" value="HIT-like"/>
    <property type="match status" value="1"/>
</dbReference>
<accession>A0ABV5ZZM8</accession>
<reference evidence="4 5" key="1">
    <citation type="submission" date="2024-09" db="EMBL/GenBank/DDBJ databases">
        <authorList>
            <person name="Sun Q."/>
            <person name="Mori K."/>
        </authorList>
    </citation>
    <scope>NUCLEOTIDE SEQUENCE [LARGE SCALE GENOMIC DNA]</scope>
    <source>
        <strain evidence="4 5">TBRC 7907</strain>
    </source>
</reference>
<dbReference type="InterPro" id="IPR036265">
    <property type="entry name" value="HIT-like_sf"/>
</dbReference>
<dbReference type="PROSITE" id="PS51084">
    <property type="entry name" value="HIT_2"/>
    <property type="match status" value="1"/>
</dbReference>